<sequence>KTTEPILPEELENIVQTRVEKELNRIRERDEEIQRRIEVELIKRRAIIDDHGLNAIATEQDIQELILRVERLVVKKFYLI</sequence>
<keyword evidence="2" id="KW-1185">Reference proteome</keyword>
<organism evidence="1 2">
    <name type="scientific">Scutellospora calospora</name>
    <dbReference type="NCBI Taxonomy" id="85575"/>
    <lineage>
        <taxon>Eukaryota</taxon>
        <taxon>Fungi</taxon>
        <taxon>Fungi incertae sedis</taxon>
        <taxon>Mucoromycota</taxon>
        <taxon>Glomeromycotina</taxon>
        <taxon>Glomeromycetes</taxon>
        <taxon>Diversisporales</taxon>
        <taxon>Gigasporaceae</taxon>
        <taxon>Scutellospora</taxon>
    </lineage>
</organism>
<dbReference type="EMBL" id="CAJVPM010002301">
    <property type="protein sequence ID" value="CAG8483909.1"/>
    <property type="molecule type" value="Genomic_DNA"/>
</dbReference>
<name>A0ACA9KND8_9GLOM</name>
<gene>
    <name evidence="1" type="ORF">SCALOS_LOCUS2542</name>
</gene>
<evidence type="ECO:0000313" key="1">
    <source>
        <dbReference type="EMBL" id="CAG8483909.1"/>
    </source>
</evidence>
<comment type="caution">
    <text evidence="1">The sequence shown here is derived from an EMBL/GenBank/DDBJ whole genome shotgun (WGS) entry which is preliminary data.</text>
</comment>
<dbReference type="Proteomes" id="UP000789860">
    <property type="component" value="Unassembled WGS sequence"/>
</dbReference>
<proteinExistence type="predicted"/>
<protein>
    <submittedName>
        <fullName evidence="1">7283_t:CDS:1</fullName>
    </submittedName>
</protein>
<reference evidence="1" key="1">
    <citation type="submission" date="2021-06" db="EMBL/GenBank/DDBJ databases">
        <authorList>
            <person name="Kallberg Y."/>
            <person name="Tangrot J."/>
            <person name="Rosling A."/>
        </authorList>
    </citation>
    <scope>NUCLEOTIDE SEQUENCE</scope>
    <source>
        <strain evidence="1">AU212A</strain>
    </source>
</reference>
<feature type="non-terminal residue" evidence="1">
    <location>
        <position position="1"/>
    </location>
</feature>
<evidence type="ECO:0000313" key="2">
    <source>
        <dbReference type="Proteomes" id="UP000789860"/>
    </source>
</evidence>
<accession>A0ACA9KND8</accession>